<evidence type="ECO:0000256" key="1">
    <source>
        <dbReference type="SAM" id="MobiDB-lite"/>
    </source>
</evidence>
<feature type="region of interest" description="Disordered" evidence="1">
    <location>
        <begin position="64"/>
        <end position="91"/>
    </location>
</feature>
<dbReference type="Proteomes" id="UP000008281">
    <property type="component" value="Unassembled WGS sequence"/>
</dbReference>
<dbReference type="HOGENOM" id="CLU_2429148_0_0_1"/>
<name>E3NCC0_CAERE</name>
<dbReference type="AlphaFoldDB" id="E3NCC0"/>
<dbReference type="EMBL" id="DS268594">
    <property type="protein sequence ID" value="EFO92703.1"/>
    <property type="molecule type" value="Genomic_DNA"/>
</dbReference>
<evidence type="ECO:0000313" key="2">
    <source>
        <dbReference type="EMBL" id="EFO92703.1"/>
    </source>
</evidence>
<dbReference type="InParanoid" id="E3NCC0"/>
<organism evidence="3">
    <name type="scientific">Caenorhabditis remanei</name>
    <name type="common">Caenorhabditis vulgaris</name>
    <dbReference type="NCBI Taxonomy" id="31234"/>
    <lineage>
        <taxon>Eukaryota</taxon>
        <taxon>Metazoa</taxon>
        <taxon>Ecdysozoa</taxon>
        <taxon>Nematoda</taxon>
        <taxon>Chromadorea</taxon>
        <taxon>Rhabditida</taxon>
        <taxon>Rhabditina</taxon>
        <taxon>Rhabditomorpha</taxon>
        <taxon>Rhabditoidea</taxon>
        <taxon>Rhabditidae</taxon>
        <taxon>Peloderinae</taxon>
        <taxon>Caenorhabditis</taxon>
    </lineage>
</organism>
<accession>E3NCC0</accession>
<evidence type="ECO:0000313" key="3">
    <source>
        <dbReference type="Proteomes" id="UP000008281"/>
    </source>
</evidence>
<protein>
    <submittedName>
        <fullName evidence="2">Uncharacterized protein</fullName>
    </submittedName>
</protein>
<proteinExistence type="predicted"/>
<reference evidence="2" key="1">
    <citation type="submission" date="2007-07" db="EMBL/GenBank/DDBJ databases">
        <title>PCAP assembly of the Caenorhabditis remanei genome.</title>
        <authorList>
            <consortium name="The Caenorhabditis remanei Sequencing Consortium"/>
            <person name="Wilson R.K."/>
        </authorList>
    </citation>
    <scope>NUCLEOTIDE SEQUENCE [LARGE SCALE GENOMIC DNA]</scope>
    <source>
        <strain evidence="2">PB4641</strain>
    </source>
</reference>
<sequence>MSDRCFNFPEYLERKKKLIKKQLCLKCLLRQQDEEKCKYHKRCFYCTQITHHCSMCPEKIEIKWDENDGPSKGAKKRKREEESQGSKRSKE</sequence>
<gene>
    <name evidence="2" type="ORF">CRE_15721</name>
</gene>
<keyword evidence="3" id="KW-1185">Reference proteome</keyword>